<gene>
    <name evidence="4" type="ORF">SAMN05421512_11557</name>
</gene>
<dbReference type="Gene3D" id="3.40.640.10">
    <property type="entry name" value="Type I PLP-dependent aspartate aminotransferase-like (Major domain)"/>
    <property type="match status" value="1"/>
</dbReference>
<feature type="chain" id="PRO_5012854786" evidence="2">
    <location>
        <begin position="28"/>
        <end position="439"/>
    </location>
</feature>
<dbReference type="STRING" id="538381.GCA_001696535_01042"/>
<evidence type="ECO:0000256" key="1">
    <source>
        <dbReference type="ARBA" id="ARBA00022898"/>
    </source>
</evidence>
<dbReference type="PROSITE" id="PS51318">
    <property type="entry name" value="TAT"/>
    <property type="match status" value="1"/>
</dbReference>
<dbReference type="SUPFAM" id="SSF53383">
    <property type="entry name" value="PLP-dependent transferases"/>
    <property type="match status" value="1"/>
</dbReference>
<feature type="domain" description="Aminotransferase class V" evidence="3">
    <location>
        <begin position="80"/>
        <end position="405"/>
    </location>
</feature>
<evidence type="ECO:0000313" key="4">
    <source>
        <dbReference type="EMBL" id="SOC25935.1"/>
    </source>
</evidence>
<dbReference type="RefSeq" id="WP_097176526.1">
    <property type="nucleotide sequence ID" value="NZ_OBML01000015.1"/>
</dbReference>
<accession>A0A285TR06</accession>
<sequence length="439" mass="46835">MAFSRRHLLHLMAAVPAAVGISSISRAETPVSPTAGNPGLGDWEAVRDLFALSRDKVHMSAMLLSSHPRPVREAIERHRAELDRDTVAYLETRMDDLTEASRDAAGAYLGIHPSHVAFADSTAMAVGLAYAGLKIRADQEMLTTDEGYFVTHETLRLKALESGATLRSIPLYEHAFDATADAIAAAVLEAVGPKTRLVALTWVHSSTGLKMPVRAIARGLRDVNASRDPADHVLLGVDGVHGFGIEDVSFDELGCDMFMAGCHKWLFGPRGTGIAVFSGKALDAVQPTVPSFTDDPTFSAWVRRRDAPGGRNNGRRMTPGGFKAFEHLWALKEAFDLHAGLGKAAVAARTHALASQLKQGLAAIDGVTVRTPMDPDLSAGIVSFDIDGRSAGAAVSALRERGIVASVAPYARAHIRLTPSIRNMESEVDTAIDAVKALA</sequence>
<keyword evidence="4" id="KW-0456">Lyase</keyword>
<evidence type="ECO:0000313" key="5">
    <source>
        <dbReference type="Proteomes" id="UP000219331"/>
    </source>
</evidence>
<keyword evidence="1" id="KW-0663">Pyridoxal phosphate</keyword>
<dbReference type="Gene3D" id="3.90.1150.10">
    <property type="entry name" value="Aspartate Aminotransferase, domain 1"/>
    <property type="match status" value="1"/>
</dbReference>
<organism evidence="4 5">
    <name type="scientific">Stappia indica</name>
    <dbReference type="NCBI Taxonomy" id="538381"/>
    <lineage>
        <taxon>Bacteria</taxon>
        <taxon>Pseudomonadati</taxon>
        <taxon>Pseudomonadota</taxon>
        <taxon>Alphaproteobacteria</taxon>
        <taxon>Hyphomicrobiales</taxon>
        <taxon>Stappiaceae</taxon>
        <taxon>Stappia</taxon>
    </lineage>
</organism>
<dbReference type="GO" id="GO:0016829">
    <property type="term" value="F:lyase activity"/>
    <property type="evidence" value="ECO:0007669"/>
    <property type="project" value="UniProtKB-KW"/>
</dbReference>
<keyword evidence="5" id="KW-1185">Reference proteome</keyword>
<evidence type="ECO:0000259" key="3">
    <source>
        <dbReference type="Pfam" id="PF00266"/>
    </source>
</evidence>
<feature type="signal peptide" evidence="2">
    <location>
        <begin position="1"/>
        <end position="27"/>
    </location>
</feature>
<evidence type="ECO:0000256" key="2">
    <source>
        <dbReference type="SAM" id="SignalP"/>
    </source>
</evidence>
<dbReference type="InterPro" id="IPR000192">
    <property type="entry name" value="Aminotrans_V_dom"/>
</dbReference>
<dbReference type="InterPro" id="IPR015422">
    <property type="entry name" value="PyrdxlP-dep_Trfase_small"/>
</dbReference>
<reference evidence="4 5" key="1">
    <citation type="submission" date="2017-08" db="EMBL/GenBank/DDBJ databases">
        <authorList>
            <person name="de Groot N.N."/>
        </authorList>
    </citation>
    <scope>NUCLEOTIDE SEQUENCE [LARGE SCALE GENOMIC DNA]</scope>
    <source>
        <strain evidence="4 5">USBA 352</strain>
    </source>
</reference>
<dbReference type="EMBL" id="OBML01000015">
    <property type="protein sequence ID" value="SOC25935.1"/>
    <property type="molecule type" value="Genomic_DNA"/>
</dbReference>
<dbReference type="Pfam" id="PF00266">
    <property type="entry name" value="Aminotran_5"/>
    <property type="match status" value="1"/>
</dbReference>
<keyword evidence="2" id="KW-0732">Signal</keyword>
<dbReference type="Proteomes" id="UP000219331">
    <property type="component" value="Unassembled WGS sequence"/>
</dbReference>
<dbReference type="OrthoDB" id="9804366at2"/>
<proteinExistence type="predicted"/>
<dbReference type="InterPro" id="IPR015424">
    <property type="entry name" value="PyrdxlP-dep_Trfase"/>
</dbReference>
<dbReference type="InterPro" id="IPR006311">
    <property type="entry name" value="TAT_signal"/>
</dbReference>
<dbReference type="PANTHER" id="PTHR43586:SF8">
    <property type="entry name" value="CYSTEINE DESULFURASE 1, CHLOROPLASTIC"/>
    <property type="match status" value="1"/>
</dbReference>
<dbReference type="AlphaFoldDB" id="A0A285TR06"/>
<name>A0A285TR06_9HYPH</name>
<dbReference type="PANTHER" id="PTHR43586">
    <property type="entry name" value="CYSTEINE DESULFURASE"/>
    <property type="match status" value="1"/>
</dbReference>
<protein>
    <submittedName>
        <fullName evidence="4">Selenocysteine lyase/Cysteine desulfurase</fullName>
    </submittedName>
</protein>
<dbReference type="InterPro" id="IPR015421">
    <property type="entry name" value="PyrdxlP-dep_Trfase_major"/>
</dbReference>